<keyword evidence="2" id="KW-1185">Reference proteome</keyword>
<dbReference type="EMBL" id="CP039345">
    <property type="protein sequence ID" value="QCD79297.1"/>
    <property type="molecule type" value="Genomic_DNA"/>
</dbReference>
<accession>A0A4D6KTZ1</accession>
<dbReference type="Proteomes" id="UP000501690">
    <property type="component" value="Linkage Group LG1"/>
</dbReference>
<protein>
    <submittedName>
        <fullName evidence="1">Uncharacterized protein</fullName>
    </submittedName>
</protein>
<evidence type="ECO:0000313" key="1">
    <source>
        <dbReference type="EMBL" id="QCD79297.1"/>
    </source>
</evidence>
<evidence type="ECO:0000313" key="2">
    <source>
        <dbReference type="Proteomes" id="UP000501690"/>
    </source>
</evidence>
<proteinExistence type="predicted"/>
<name>A0A4D6KTZ1_VIGUN</name>
<gene>
    <name evidence="1" type="ORF">DEO72_LG1g2936</name>
</gene>
<reference evidence="1 2" key="1">
    <citation type="submission" date="2019-04" db="EMBL/GenBank/DDBJ databases">
        <title>An improved genome assembly and genetic linkage map for asparagus bean, Vigna unguiculata ssp. sesquipedialis.</title>
        <authorList>
            <person name="Xia Q."/>
            <person name="Zhang R."/>
            <person name="Dong Y."/>
        </authorList>
    </citation>
    <scope>NUCLEOTIDE SEQUENCE [LARGE SCALE GENOMIC DNA]</scope>
    <source>
        <tissue evidence="1">Leaf</tissue>
    </source>
</reference>
<dbReference type="AlphaFoldDB" id="A0A4D6KTZ1"/>
<sequence>MLDSMKNEFGPVANTVNAGKWDWVWNWYEPPGGSWVPARRRIKGEGLVGLGDELSRLGESDSPKRDVLVMFWCFTCVSAQASLKCVFGREMSSPKREDLA</sequence>
<organism evidence="1 2">
    <name type="scientific">Vigna unguiculata</name>
    <name type="common">Cowpea</name>
    <dbReference type="NCBI Taxonomy" id="3917"/>
    <lineage>
        <taxon>Eukaryota</taxon>
        <taxon>Viridiplantae</taxon>
        <taxon>Streptophyta</taxon>
        <taxon>Embryophyta</taxon>
        <taxon>Tracheophyta</taxon>
        <taxon>Spermatophyta</taxon>
        <taxon>Magnoliopsida</taxon>
        <taxon>eudicotyledons</taxon>
        <taxon>Gunneridae</taxon>
        <taxon>Pentapetalae</taxon>
        <taxon>rosids</taxon>
        <taxon>fabids</taxon>
        <taxon>Fabales</taxon>
        <taxon>Fabaceae</taxon>
        <taxon>Papilionoideae</taxon>
        <taxon>50 kb inversion clade</taxon>
        <taxon>NPAAA clade</taxon>
        <taxon>indigoferoid/millettioid clade</taxon>
        <taxon>Phaseoleae</taxon>
        <taxon>Vigna</taxon>
    </lineage>
</organism>